<dbReference type="RefSeq" id="WP_062860839.1">
    <property type="nucleotide sequence ID" value="NZ_CP014869.1"/>
</dbReference>
<dbReference type="InterPro" id="IPR029069">
    <property type="entry name" value="HotDog_dom_sf"/>
</dbReference>
<name>A0A144ME76_BRELN</name>
<dbReference type="InterPro" id="IPR002539">
    <property type="entry name" value="MaoC-like_dom"/>
</dbReference>
<dbReference type="EMBL" id="CP014869">
    <property type="protein sequence ID" value="AMT92939.1"/>
    <property type="molecule type" value="Genomic_DNA"/>
</dbReference>
<dbReference type="SUPFAM" id="SSF54637">
    <property type="entry name" value="Thioesterase/thiol ester dehydrase-isomerase"/>
    <property type="match status" value="1"/>
</dbReference>
<evidence type="ECO:0000259" key="2">
    <source>
        <dbReference type="Pfam" id="PF01575"/>
    </source>
</evidence>
<proteinExistence type="inferred from homology"/>
<dbReference type="InterPro" id="IPR052342">
    <property type="entry name" value="MCH/BMMD"/>
</dbReference>
<feature type="domain" description="MaoC-like" evidence="2">
    <location>
        <begin position="15"/>
        <end position="114"/>
    </location>
</feature>
<evidence type="ECO:0000256" key="1">
    <source>
        <dbReference type="ARBA" id="ARBA00005254"/>
    </source>
</evidence>
<protein>
    <submittedName>
        <fullName evidence="3">Dehydratase</fullName>
    </submittedName>
</protein>
<comment type="similarity">
    <text evidence="1">Belongs to the enoyl-CoA hydratase/isomerase family.</text>
</comment>
<gene>
    <name evidence="3" type="ORF">A2T55_03335</name>
</gene>
<sequence>MTLFYEDLTIGHGWTSPARTITESDVVSFAQLTGDFHPLHTNEPVAAKSRFGQRIAHGMVGLTYAIGLMLTRSGEFDESITAFLGVKDWRFTAPVFFGETIHMRYEITDRRLSKSAPSDGIVDFRVEVLNQDDEVVQAGTLTMLVSVRPD</sequence>
<accession>A0A144ME76</accession>
<dbReference type="Proteomes" id="UP000075950">
    <property type="component" value="Chromosome"/>
</dbReference>
<dbReference type="Gene3D" id="3.10.129.10">
    <property type="entry name" value="Hotdog Thioesterase"/>
    <property type="match status" value="1"/>
</dbReference>
<dbReference type="AlphaFoldDB" id="A0A144ME76"/>
<dbReference type="PANTHER" id="PTHR43664">
    <property type="entry name" value="MONOAMINE OXIDASE-RELATED"/>
    <property type="match status" value="1"/>
</dbReference>
<dbReference type="Pfam" id="PF01575">
    <property type="entry name" value="MaoC_dehydratas"/>
    <property type="match status" value="1"/>
</dbReference>
<evidence type="ECO:0000313" key="4">
    <source>
        <dbReference type="Proteomes" id="UP000075950"/>
    </source>
</evidence>
<organism evidence="3 4">
    <name type="scientific">Brevibacterium linens</name>
    <dbReference type="NCBI Taxonomy" id="1703"/>
    <lineage>
        <taxon>Bacteria</taxon>
        <taxon>Bacillati</taxon>
        <taxon>Actinomycetota</taxon>
        <taxon>Actinomycetes</taxon>
        <taxon>Micrococcales</taxon>
        <taxon>Brevibacteriaceae</taxon>
        <taxon>Brevibacterium</taxon>
    </lineage>
</organism>
<dbReference type="KEGG" id="bly:A2T55_03335"/>
<dbReference type="PANTHER" id="PTHR43664:SF1">
    <property type="entry name" value="BETA-METHYLMALYL-COA DEHYDRATASE"/>
    <property type="match status" value="1"/>
</dbReference>
<evidence type="ECO:0000313" key="3">
    <source>
        <dbReference type="EMBL" id="AMT92939.1"/>
    </source>
</evidence>
<reference evidence="4" key="1">
    <citation type="submission" date="2016-03" db="EMBL/GenBank/DDBJ databases">
        <authorList>
            <person name="Ploux O."/>
        </authorList>
    </citation>
    <scope>NUCLEOTIDE SEQUENCE [LARGE SCALE GENOMIC DNA]</scope>
    <source>
        <strain evidence="4">BS258</strain>
    </source>
</reference>